<proteinExistence type="predicted"/>
<dbReference type="PROSITE" id="PS50275">
    <property type="entry name" value="SAC"/>
    <property type="match status" value="1"/>
</dbReference>
<dbReference type="InterPro" id="IPR002013">
    <property type="entry name" value="SAC_dom"/>
</dbReference>
<evidence type="ECO:0000313" key="4">
    <source>
        <dbReference type="Proteomes" id="UP001211907"/>
    </source>
</evidence>
<protein>
    <submittedName>
        <fullName evidence="3">Phosphatidylinositol-3,5-bisphosphate 5-phosphatase</fullName>
    </submittedName>
</protein>
<evidence type="ECO:0000313" key="3">
    <source>
        <dbReference type="EMBL" id="KAJ3111658.1"/>
    </source>
</evidence>
<name>A0AAD5XDR2_9FUNG</name>
<feature type="region of interest" description="Disordered" evidence="1">
    <location>
        <begin position="388"/>
        <end position="408"/>
    </location>
</feature>
<dbReference type="GO" id="GO:0043812">
    <property type="term" value="F:phosphatidylinositol-4-phosphate phosphatase activity"/>
    <property type="evidence" value="ECO:0007669"/>
    <property type="project" value="TreeGrafter"/>
</dbReference>
<comment type="caution">
    <text evidence="3">The sequence shown here is derived from an EMBL/GenBank/DDBJ whole genome shotgun (WGS) entry which is preliminary data.</text>
</comment>
<dbReference type="GO" id="GO:0005783">
    <property type="term" value="C:endoplasmic reticulum"/>
    <property type="evidence" value="ECO:0007669"/>
    <property type="project" value="TreeGrafter"/>
</dbReference>
<dbReference type="EMBL" id="JADGJH010001609">
    <property type="protein sequence ID" value="KAJ3111658.1"/>
    <property type="molecule type" value="Genomic_DNA"/>
</dbReference>
<dbReference type="Pfam" id="PF02383">
    <property type="entry name" value="Syja_N"/>
    <property type="match status" value="1"/>
</dbReference>
<keyword evidence="4" id="KW-1185">Reference proteome</keyword>
<dbReference type="PANTHER" id="PTHR45662:SF2">
    <property type="entry name" value="PHOSPHATIDYLINOSITOL-3-PHOSPHATASE SAC1"/>
    <property type="match status" value="1"/>
</dbReference>
<reference evidence="3" key="1">
    <citation type="submission" date="2020-05" db="EMBL/GenBank/DDBJ databases">
        <title>Phylogenomic resolution of chytrid fungi.</title>
        <authorList>
            <person name="Stajich J.E."/>
            <person name="Amses K."/>
            <person name="Simmons R."/>
            <person name="Seto K."/>
            <person name="Myers J."/>
            <person name="Bonds A."/>
            <person name="Quandt C.A."/>
            <person name="Barry K."/>
            <person name="Liu P."/>
            <person name="Grigoriev I."/>
            <person name="Longcore J.E."/>
            <person name="James T.Y."/>
        </authorList>
    </citation>
    <scope>NUCLEOTIDE SEQUENCE</scope>
    <source>
        <strain evidence="3">JEL0513</strain>
    </source>
</reference>
<gene>
    <name evidence="3" type="primary">FIG4_1</name>
    <name evidence="3" type="ORF">HK100_002610</name>
</gene>
<accession>A0AAD5XDR2</accession>
<feature type="compositionally biased region" description="Polar residues" evidence="1">
    <location>
        <begin position="392"/>
        <end position="408"/>
    </location>
</feature>
<evidence type="ECO:0000256" key="1">
    <source>
        <dbReference type="SAM" id="MobiDB-lite"/>
    </source>
</evidence>
<dbReference type="GO" id="GO:0046856">
    <property type="term" value="P:phosphatidylinositol dephosphorylation"/>
    <property type="evidence" value="ECO:0007669"/>
    <property type="project" value="TreeGrafter"/>
</dbReference>
<organism evidence="3 4">
    <name type="scientific">Physocladia obscura</name>
    <dbReference type="NCBI Taxonomy" id="109957"/>
    <lineage>
        <taxon>Eukaryota</taxon>
        <taxon>Fungi</taxon>
        <taxon>Fungi incertae sedis</taxon>
        <taxon>Chytridiomycota</taxon>
        <taxon>Chytridiomycota incertae sedis</taxon>
        <taxon>Chytridiomycetes</taxon>
        <taxon>Chytridiales</taxon>
        <taxon>Chytriomycetaceae</taxon>
        <taxon>Physocladia</taxon>
    </lineage>
</organism>
<sequence length="408" mass="46504">MSFRQLRGSTPLIWRSSPPDEILQPVVINISESRDIASKNALRLHLTNLIERYGEPISLLSLLSRGEKRGSLAAQYENLANAFCEVFNSIVPQIGSKKISLFEVGEADLLKSTDLQMKLLIETLRKEWMRQGYFSHILGFLENAEHFQSVVESQQQGILRVNGIDCIDMTNVVQYKVAEQILGEMLKRCEISEKMPNLQKNKVKNLWVQNGRALAQMHTGVPRVLYEEKIIPNWIEFLFGSYIWRFIVRLGRLYMGTFRDSRRQEAFECMLGKIKHTSEDAINLQKRVLSLATNQKSGLAFFMLVKRFFSPTHVNSISNLLLGAVWLLGQAFVRKIVGEEAWSTSTLPRIGSKLDTTIIMEPTETRKVSGLNAQITEMRQKAMKPLLEKAGTTEQNIRSNSGRRLTIS</sequence>
<dbReference type="Proteomes" id="UP001211907">
    <property type="component" value="Unassembled WGS sequence"/>
</dbReference>
<evidence type="ECO:0000259" key="2">
    <source>
        <dbReference type="PROSITE" id="PS50275"/>
    </source>
</evidence>
<dbReference type="PANTHER" id="PTHR45662">
    <property type="entry name" value="PHOSPHATIDYLINOSITIDE PHOSPHATASE SAC1"/>
    <property type="match status" value="1"/>
</dbReference>
<dbReference type="AlphaFoldDB" id="A0AAD5XDR2"/>
<feature type="domain" description="SAC" evidence="2">
    <location>
        <begin position="1"/>
        <end position="220"/>
    </location>
</feature>